<dbReference type="GO" id="GO:0046872">
    <property type="term" value="F:metal ion binding"/>
    <property type="evidence" value="ECO:0007669"/>
    <property type="project" value="UniProtKB-KW"/>
</dbReference>
<dbReference type="PROSITE" id="PS51379">
    <property type="entry name" value="4FE4S_FER_2"/>
    <property type="match status" value="3"/>
</dbReference>
<feature type="domain" description="4Fe-4S ferredoxin-type" evidence="5">
    <location>
        <begin position="87"/>
        <end position="118"/>
    </location>
</feature>
<dbReference type="EMBL" id="UOFZ01000012">
    <property type="protein sequence ID" value="VAX12113.1"/>
    <property type="molecule type" value="Genomic_DNA"/>
</dbReference>
<dbReference type="PANTHER" id="PTHR43177">
    <property type="entry name" value="PROTEIN NRFC"/>
    <property type="match status" value="1"/>
</dbReference>
<proteinExistence type="predicted"/>
<dbReference type="Pfam" id="PF13247">
    <property type="entry name" value="Fer4_11"/>
    <property type="match status" value="1"/>
</dbReference>
<dbReference type="Pfam" id="PF12797">
    <property type="entry name" value="Fer4_2"/>
    <property type="match status" value="1"/>
</dbReference>
<dbReference type="InterPro" id="IPR050954">
    <property type="entry name" value="ET_IronSulfur_Cluster-Binding"/>
</dbReference>
<dbReference type="PANTHER" id="PTHR43177:SF9">
    <property type="entry name" value="PROTEIN NRFC"/>
    <property type="match status" value="1"/>
</dbReference>
<keyword evidence="1" id="KW-0004">4Fe-4S</keyword>
<evidence type="ECO:0000259" key="5">
    <source>
        <dbReference type="PROSITE" id="PS51379"/>
    </source>
</evidence>
<dbReference type="InterPro" id="IPR006311">
    <property type="entry name" value="TAT_signal"/>
</dbReference>
<feature type="domain" description="4Fe-4S ferredoxin-type" evidence="5">
    <location>
        <begin position="119"/>
        <end position="148"/>
    </location>
</feature>
<dbReference type="NCBIfam" id="NF045797">
    <property type="entry name" value="DsrO"/>
    <property type="match status" value="1"/>
</dbReference>
<dbReference type="PROSITE" id="PS00198">
    <property type="entry name" value="4FE4S_FER_1"/>
    <property type="match status" value="1"/>
</dbReference>
<protein>
    <submittedName>
        <fullName evidence="6">Tetrathionate reductase subunit B</fullName>
    </submittedName>
</protein>
<keyword evidence="3" id="KW-0408">Iron</keyword>
<dbReference type="Gene3D" id="3.30.70.20">
    <property type="match status" value="2"/>
</dbReference>
<evidence type="ECO:0000256" key="1">
    <source>
        <dbReference type="ARBA" id="ARBA00022485"/>
    </source>
</evidence>
<dbReference type="PROSITE" id="PS51318">
    <property type="entry name" value="TAT"/>
    <property type="match status" value="1"/>
</dbReference>
<name>A0A3B1BJ18_9ZZZZ</name>
<dbReference type="CDD" id="cd10551">
    <property type="entry name" value="PsrB"/>
    <property type="match status" value="1"/>
</dbReference>
<feature type="domain" description="4Fe-4S ferredoxin-type" evidence="5">
    <location>
        <begin position="42"/>
        <end position="72"/>
    </location>
</feature>
<dbReference type="InterPro" id="IPR017900">
    <property type="entry name" value="4Fe4S_Fe_S_CS"/>
</dbReference>
<dbReference type="SUPFAM" id="SSF54862">
    <property type="entry name" value="4Fe-4S ferredoxins"/>
    <property type="match status" value="1"/>
</dbReference>
<evidence type="ECO:0000256" key="4">
    <source>
        <dbReference type="ARBA" id="ARBA00023014"/>
    </source>
</evidence>
<dbReference type="GO" id="GO:0051539">
    <property type="term" value="F:4 iron, 4 sulfur cluster binding"/>
    <property type="evidence" value="ECO:0007669"/>
    <property type="project" value="UniProtKB-KW"/>
</dbReference>
<dbReference type="InterPro" id="IPR017896">
    <property type="entry name" value="4Fe4S_Fe-S-bd"/>
</dbReference>
<reference evidence="6" key="1">
    <citation type="submission" date="2018-06" db="EMBL/GenBank/DDBJ databases">
        <authorList>
            <person name="Zhirakovskaya E."/>
        </authorList>
    </citation>
    <scope>NUCLEOTIDE SEQUENCE</scope>
</reference>
<accession>A0A3B1BJ18</accession>
<evidence type="ECO:0000256" key="3">
    <source>
        <dbReference type="ARBA" id="ARBA00023004"/>
    </source>
</evidence>
<dbReference type="InterPro" id="IPR054822">
    <property type="entry name" value="DsrO-like"/>
</dbReference>
<gene>
    <name evidence="6" type="ORF">MNBD_GAMMA24-2769</name>
</gene>
<sequence>MEASRRKFFKGIVFAAGTTALASTAKVSAATKRPMGNADHRWGMVVDLRKCIGCQACTVACHMENDVPIGKFRTIVSNYEIKIGNKTRNVVLPRLCNHCEDPPCIPVCPVKATYQRDDGMVVVDNSRCVGCAYCVQACPYDARFINPETNTADKCTFCVHRVEAGLLPACVETCVGGARMFGDLKDPQSQVSKLIAKFPTEGLRPEMKTRPQVYYIGLDDRFNSKVEGTPSLWKREEALGEEVES</sequence>
<dbReference type="AlphaFoldDB" id="A0A3B1BJ18"/>
<keyword evidence="4" id="KW-0411">Iron-sulfur</keyword>
<organism evidence="6">
    <name type="scientific">hydrothermal vent metagenome</name>
    <dbReference type="NCBI Taxonomy" id="652676"/>
    <lineage>
        <taxon>unclassified sequences</taxon>
        <taxon>metagenomes</taxon>
        <taxon>ecological metagenomes</taxon>
    </lineage>
</organism>
<evidence type="ECO:0000313" key="6">
    <source>
        <dbReference type="EMBL" id="VAX12113.1"/>
    </source>
</evidence>
<keyword evidence="2" id="KW-0479">Metal-binding</keyword>
<evidence type="ECO:0000256" key="2">
    <source>
        <dbReference type="ARBA" id="ARBA00022723"/>
    </source>
</evidence>